<name>A0A1G8QI74_9BACI</name>
<dbReference type="Gene3D" id="3.40.33.10">
    <property type="entry name" value="CAP"/>
    <property type="match status" value="1"/>
</dbReference>
<proteinExistence type="predicted"/>
<dbReference type="InterPro" id="IPR014044">
    <property type="entry name" value="CAP_dom"/>
</dbReference>
<keyword evidence="2" id="KW-0732">Signal</keyword>
<reference evidence="4 5" key="1">
    <citation type="submission" date="2016-10" db="EMBL/GenBank/DDBJ databases">
        <authorList>
            <person name="de Groot N.N."/>
        </authorList>
    </citation>
    <scope>NUCLEOTIDE SEQUENCE [LARGE SCALE GENOMIC DNA]</scope>
    <source>
        <strain evidence="4 5">DSM 21771</strain>
    </source>
</reference>
<dbReference type="InterPro" id="IPR035940">
    <property type="entry name" value="CAP_sf"/>
</dbReference>
<accession>A0A1G8QI74</accession>
<keyword evidence="5" id="KW-1185">Reference proteome</keyword>
<evidence type="ECO:0000313" key="5">
    <source>
        <dbReference type="Proteomes" id="UP000198853"/>
    </source>
</evidence>
<dbReference type="RefSeq" id="WP_090399173.1">
    <property type="nucleotide sequence ID" value="NZ_FNEN01000012.1"/>
</dbReference>
<feature type="compositionally biased region" description="Acidic residues" evidence="1">
    <location>
        <begin position="72"/>
        <end position="83"/>
    </location>
</feature>
<evidence type="ECO:0000256" key="2">
    <source>
        <dbReference type="SAM" id="SignalP"/>
    </source>
</evidence>
<evidence type="ECO:0000256" key="1">
    <source>
        <dbReference type="SAM" id="MobiDB-lite"/>
    </source>
</evidence>
<dbReference type="NCBIfam" id="TIGR02909">
    <property type="entry name" value="spore_YkwD"/>
    <property type="match status" value="1"/>
</dbReference>
<dbReference type="Pfam" id="PF00188">
    <property type="entry name" value="CAP"/>
    <property type="match status" value="1"/>
</dbReference>
<sequence length="262" mass="29332">MKKSLVALSVFLLVPSAAMAQEEEKTYIEGEDNKTITVSGFFETWTLGNGQWDELIQTIEDQFDIEIEDIEIQQPEDEDEDQAQSDKDKPEADEEQPEQDEGSNGEEGKEEDDQDPEQDEGSDEGQDNDENIDEGSEFEQEVVRLTNEEREAQGLEPLEIHEELAEVATVKSEDMRDNDYFSHDSPVHGSPFDMISAHGIDYTGAGENIAAGQATPEQVVQGWMESDGHRANIMNSDFTHIGIGHAEGGSYGDYWTQMFLTE</sequence>
<dbReference type="EMBL" id="FNEN01000012">
    <property type="protein sequence ID" value="SDJ04417.1"/>
    <property type="molecule type" value="Genomic_DNA"/>
</dbReference>
<dbReference type="PANTHER" id="PTHR31157:SF1">
    <property type="entry name" value="SCP DOMAIN-CONTAINING PROTEIN"/>
    <property type="match status" value="1"/>
</dbReference>
<feature type="signal peptide" evidence="2">
    <location>
        <begin position="1"/>
        <end position="20"/>
    </location>
</feature>
<feature type="region of interest" description="Disordered" evidence="1">
    <location>
        <begin position="72"/>
        <end position="136"/>
    </location>
</feature>
<feature type="domain" description="SCP" evidence="3">
    <location>
        <begin position="144"/>
        <end position="259"/>
    </location>
</feature>
<feature type="compositionally biased region" description="Acidic residues" evidence="1">
    <location>
        <begin position="91"/>
        <end position="136"/>
    </location>
</feature>
<dbReference type="AlphaFoldDB" id="A0A1G8QI74"/>
<dbReference type="OrthoDB" id="9783944at2"/>
<dbReference type="SUPFAM" id="SSF55797">
    <property type="entry name" value="PR-1-like"/>
    <property type="match status" value="1"/>
</dbReference>
<organism evidence="4 5">
    <name type="scientific">Natribacillus halophilus</name>
    <dbReference type="NCBI Taxonomy" id="549003"/>
    <lineage>
        <taxon>Bacteria</taxon>
        <taxon>Bacillati</taxon>
        <taxon>Bacillota</taxon>
        <taxon>Bacilli</taxon>
        <taxon>Bacillales</taxon>
        <taxon>Bacillaceae</taxon>
        <taxon>Natribacillus</taxon>
    </lineage>
</organism>
<dbReference type="PANTHER" id="PTHR31157">
    <property type="entry name" value="SCP DOMAIN-CONTAINING PROTEIN"/>
    <property type="match status" value="1"/>
</dbReference>
<dbReference type="InterPro" id="IPR014258">
    <property type="entry name" value="CAP_domain_YkwD-like"/>
</dbReference>
<feature type="chain" id="PRO_5011643939" evidence="2">
    <location>
        <begin position="21"/>
        <end position="262"/>
    </location>
</feature>
<dbReference type="Proteomes" id="UP000198853">
    <property type="component" value="Unassembled WGS sequence"/>
</dbReference>
<evidence type="ECO:0000259" key="3">
    <source>
        <dbReference type="Pfam" id="PF00188"/>
    </source>
</evidence>
<gene>
    <name evidence="4" type="ORF">SAMN04488123_11253</name>
</gene>
<dbReference type="CDD" id="cd05379">
    <property type="entry name" value="CAP_bacterial"/>
    <property type="match status" value="1"/>
</dbReference>
<evidence type="ECO:0000313" key="4">
    <source>
        <dbReference type="EMBL" id="SDJ04417.1"/>
    </source>
</evidence>
<protein>
    <submittedName>
        <fullName evidence="4">Uncharacterized protein, YkwD family</fullName>
    </submittedName>
</protein>